<dbReference type="Proteomes" id="UP000712080">
    <property type="component" value="Unassembled WGS sequence"/>
</dbReference>
<dbReference type="NCBIfam" id="TIGR04131">
    <property type="entry name" value="Bac_Flav_CTERM"/>
    <property type="match status" value="1"/>
</dbReference>
<dbReference type="InterPro" id="IPR014755">
    <property type="entry name" value="Cu-Rt/internalin_Ig-like"/>
</dbReference>
<organism evidence="2 3">
    <name type="scientific">Flavobacterium silvaticum</name>
    <dbReference type="NCBI Taxonomy" id="1852020"/>
    <lineage>
        <taxon>Bacteria</taxon>
        <taxon>Pseudomonadati</taxon>
        <taxon>Bacteroidota</taxon>
        <taxon>Flavobacteriia</taxon>
        <taxon>Flavobacteriales</taxon>
        <taxon>Flavobacteriaceae</taxon>
        <taxon>Flavobacterium</taxon>
    </lineage>
</organism>
<dbReference type="RefSeq" id="WP_169526013.1">
    <property type="nucleotide sequence ID" value="NZ_JAAMPU010000098.1"/>
</dbReference>
<gene>
    <name evidence="2" type="ORF">G6047_03075</name>
</gene>
<reference evidence="2" key="1">
    <citation type="submission" date="2020-02" db="EMBL/GenBank/DDBJ databases">
        <title>Flavobacterium sp. genome.</title>
        <authorList>
            <person name="Jung H.S."/>
            <person name="Baek J.H."/>
            <person name="Jeon C.O."/>
        </authorList>
    </citation>
    <scope>NUCLEOTIDE SEQUENCE</scope>
    <source>
        <strain evidence="2">SE-s28</strain>
    </source>
</reference>
<accession>A0A972FPF9</accession>
<dbReference type="InterPro" id="IPR026341">
    <property type="entry name" value="T9SS_type_B"/>
</dbReference>
<sequence length="718" mass="74188">SVTVTNSIVPDFAAIPPFCSGSSVPALNTTSPNGVTGSWSPSTISNTTSGNYVFTPDAGQCASPVTLSVTVTNSIVPDFAAIPPFCSGSSVPALNATSPNGITGSWSPSTVSNTTSGNYVFTPDAGQCASPVTLSVTVTNSIVPDFAAIPPFCSGSSVPALDATSPNGITGSWSPATVSNTTSGNYVFTPDAGQCASPVTLSVTVTNSIVPDFAAIPPFCSGSSVPALNTTSPNGVTGSWSPTTVSNTTSGNYVFTPDAGQCASPVTLSVTVTNLVMPNFPQLLSFCQTPSVPTLSPISPNGVTGSWNPSAIDPNNSGTYLFTPDAGQCAQSWTLSVTIIPIITPDFASSMTLCSVDPVPTLQTTSPNGISGTWSPSVISTLASDTYVFTPNPGPCANPVTLSVTIMPATMPNFATGLQLCEGDTAPALDTTSPNGISGVWSTSLINNQQSGTYIFTPDTGQCAQNTTLNVIVNPLPDPNLVDGSICVDSNGNTSGYVLDSGISGSGYQFTWTMGGTVVATSGSTYTALQAGTYEVLVTNITTGCYGSDSASVTALSPMTAVADVPGDFSGNRSIVVSATGGSGNYSYQLDDEPVQFNPVLYPVQPGEHTIIVRDVDGCSEVTIDAYLLDYPHFFTPNGDGYSDYWNIKGLSNQAGSIINIFDRYGKLLKVIKPSDSYGWDGTYNGHELPSTDYWFTLDYIDKSGNTKVFKAHFSLKR</sequence>
<feature type="non-terminal residue" evidence="2">
    <location>
        <position position="1"/>
    </location>
</feature>
<name>A0A972FPF9_9FLAO</name>
<evidence type="ECO:0000256" key="1">
    <source>
        <dbReference type="ARBA" id="ARBA00022729"/>
    </source>
</evidence>
<dbReference type="Pfam" id="PF13585">
    <property type="entry name" value="CHU_C"/>
    <property type="match status" value="1"/>
</dbReference>
<evidence type="ECO:0000313" key="3">
    <source>
        <dbReference type="Proteomes" id="UP000712080"/>
    </source>
</evidence>
<protein>
    <submittedName>
        <fullName evidence="2">T9SS type B sorting domain-containing protein</fullName>
    </submittedName>
</protein>
<dbReference type="EMBL" id="JAAMPU010000098">
    <property type="protein sequence ID" value="NMH27004.1"/>
    <property type="molecule type" value="Genomic_DNA"/>
</dbReference>
<comment type="caution">
    <text evidence="2">The sequence shown here is derived from an EMBL/GenBank/DDBJ whole genome shotgun (WGS) entry which is preliminary data.</text>
</comment>
<evidence type="ECO:0000313" key="2">
    <source>
        <dbReference type="EMBL" id="NMH27004.1"/>
    </source>
</evidence>
<keyword evidence="3" id="KW-1185">Reference proteome</keyword>
<proteinExistence type="predicted"/>
<dbReference type="AlphaFoldDB" id="A0A972FPF9"/>
<keyword evidence="1" id="KW-0732">Signal</keyword>
<dbReference type="Gene3D" id="2.60.40.1220">
    <property type="match status" value="4"/>
</dbReference>